<evidence type="ECO:0000313" key="4">
    <source>
        <dbReference type="Proteomes" id="UP000059847"/>
    </source>
</evidence>
<organism evidence="3 4">
    <name type="scientific">Psychrobacter urativorans</name>
    <dbReference type="NCBI Taxonomy" id="45610"/>
    <lineage>
        <taxon>Bacteria</taxon>
        <taxon>Pseudomonadati</taxon>
        <taxon>Pseudomonadota</taxon>
        <taxon>Gammaproteobacteria</taxon>
        <taxon>Moraxellales</taxon>
        <taxon>Moraxellaceae</taxon>
        <taxon>Psychrobacter</taxon>
    </lineage>
</organism>
<dbReference type="AlphaFoldDB" id="A0A0M4TDM6"/>
<keyword evidence="1" id="KW-0812">Transmembrane</keyword>
<accession>A0A0M4TDM6</accession>
<proteinExistence type="predicted"/>
<protein>
    <recommendedName>
        <fullName evidence="2">BLUF domain-containing protein</fullName>
    </recommendedName>
</protein>
<feature type="domain" description="BLUF" evidence="2">
    <location>
        <begin position="15"/>
        <end position="108"/>
    </location>
</feature>
<dbReference type="STRING" id="45610.AOC03_09675"/>
<gene>
    <name evidence="3" type="ORF">AOC03_09675</name>
</gene>
<dbReference type="Pfam" id="PF04940">
    <property type="entry name" value="BLUF"/>
    <property type="match status" value="1"/>
</dbReference>
<name>A0A0M4TDM6_9GAMM</name>
<dbReference type="PROSITE" id="PS50925">
    <property type="entry name" value="BLUF"/>
    <property type="match status" value="1"/>
</dbReference>
<dbReference type="SMART" id="SM01034">
    <property type="entry name" value="BLUF"/>
    <property type="match status" value="1"/>
</dbReference>
<dbReference type="Proteomes" id="UP000059847">
    <property type="component" value="Chromosome"/>
</dbReference>
<dbReference type="GO" id="GO:0071949">
    <property type="term" value="F:FAD binding"/>
    <property type="evidence" value="ECO:0007669"/>
    <property type="project" value="InterPro"/>
</dbReference>
<dbReference type="InterPro" id="IPR036046">
    <property type="entry name" value="Acylphosphatase-like_dom_sf"/>
</dbReference>
<evidence type="ECO:0000313" key="3">
    <source>
        <dbReference type="EMBL" id="ALF60270.1"/>
    </source>
</evidence>
<dbReference type="InterPro" id="IPR007024">
    <property type="entry name" value="BLUF_domain"/>
</dbReference>
<dbReference type="RefSeq" id="WP_062535493.1">
    <property type="nucleotide sequence ID" value="NZ_CP012678.1"/>
</dbReference>
<dbReference type="GO" id="GO:0009882">
    <property type="term" value="F:blue light photoreceptor activity"/>
    <property type="evidence" value="ECO:0007669"/>
    <property type="project" value="InterPro"/>
</dbReference>
<evidence type="ECO:0000259" key="2">
    <source>
        <dbReference type="PROSITE" id="PS50925"/>
    </source>
</evidence>
<sequence>MSTFTDMTSSKVIDLYQFVYISRITSIGLTGASTLNDIAKTSIKNNKDHNITGILCYGNGYFFQYIEGTEQALTNLKNQLLIDNRHKDLQILDFSEIDVRRFQGWSLRSIVLERWLFKDPKMKELMPFKPYSWSMEEVEQFIGLLQRYYKNQAQLGEVDIQPVKYNALGITLTKVVGQHQAFFLIQTVLGALIVIALLWFMLSGKF</sequence>
<dbReference type="Gene3D" id="3.30.70.100">
    <property type="match status" value="1"/>
</dbReference>
<dbReference type="KEGG" id="pur:AOC03_09675"/>
<evidence type="ECO:0000256" key="1">
    <source>
        <dbReference type="SAM" id="Phobius"/>
    </source>
</evidence>
<feature type="transmembrane region" description="Helical" evidence="1">
    <location>
        <begin position="181"/>
        <end position="202"/>
    </location>
</feature>
<dbReference type="SUPFAM" id="SSF54975">
    <property type="entry name" value="Acylphosphatase/BLUF domain-like"/>
    <property type="match status" value="1"/>
</dbReference>
<keyword evidence="1" id="KW-1133">Transmembrane helix</keyword>
<keyword evidence="1" id="KW-0472">Membrane</keyword>
<reference evidence="3 4" key="1">
    <citation type="submission" date="2015-09" db="EMBL/GenBank/DDBJ databases">
        <title>Complete genome of Psychrobacter urativorans R10.10B.</title>
        <authorList>
            <person name="See-Too W.S."/>
            <person name="Chan K.G."/>
        </authorList>
    </citation>
    <scope>NUCLEOTIDE SEQUENCE [LARGE SCALE GENOMIC DNA]</scope>
    <source>
        <strain evidence="3 4">R10.10B</strain>
    </source>
</reference>
<dbReference type="EMBL" id="CP012678">
    <property type="protein sequence ID" value="ALF60270.1"/>
    <property type="molecule type" value="Genomic_DNA"/>
</dbReference>
<keyword evidence="4" id="KW-1185">Reference proteome</keyword>